<evidence type="ECO:0000256" key="3">
    <source>
        <dbReference type="ARBA" id="ARBA00023082"/>
    </source>
</evidence>
<comment type="similarity">
    <text evidence="1">Belongs to the sigma-70 factor family. ECF subfamily.</text>
</comment>
<accession>A0A212IYH0</accession>
<dbReference type="SUPFAM" id="SSF88946">
    <property type="entry name" value="Sigma2 domain of RNA polymerase sigma factors"/>
    <property type="match status" value="1"/>
</dbReference>
<dbReference type="Gene3D" id="1.10.10.10">
    <property type="entry name" value="Winged helix-like DNA-binding domain superfamily/Winged helix DNA-binding domain"/>
    <property type="match status" value="1"/>
</dbReference>
<dbReference type="Pfam" id="PF08281">
    <property type="entry name" value="Sigma70_r4_2"/>
    <property type="match status" value="1"/>
</dbReference>
<dbReference type="InterPro" id="IPR036388">
    <property type="entry name" value="WH-like_DNA-bd_sf"/>
</dbReference>
<dbReference type="Pfam" id="PF04542">
    <property type="entry name" value="Sigma70_r2"/>
    <property type="match status" value="1"/>
</dbReference>
<dbReference type="SUPFAM" id="SSF88659">
    <property type="entry name" value="Sigma3 and sigma4 domains of RNA polymerase sigma factors"/>
    <property type="match status" value="1"/>
</dbReference>
<dbReference type="NCBIfam" id="TIGR02985">
    <property type="entry name" value="Sig70_bacteroi1"/>
    <property type="match status" value="1"/>
</dbReference>
<dbReference type="InterPro" id="IPR013325">
    <property type="entry name" value="RNA_pol_sigma_r2"/>
</dbReference>
<evidence type="ECO:0000256" key="1">
    <source>
        <dbReference type="ARBA" id="ARBA00010641"/>
    </source>
</evidence>
<dbReference type="PANTHER" id="PTHR43133">
    <property type="entry name" value="RNA POLYMERASE ECF-TYPE SIGMA FACTO"/>
    <property type="match status" value="1"/>
</dbReference>
<evidence type="ECO:0000313" key="7">
    <source>
        <dbReference type="EMBL" id="SBV92241.1"/>
    </source>
</evidence>
<evidence type="ECO:0000259" key="6">
    <source>
        <dbReference type="Pfam" id="PF08281"/>
    </source>
</evidence>
<dbReference type="InterPro" id="IPR007627">
    <property type="entry name" value="RNA_pol_sigma70_r2"/>
</dbReference>
<keyword evidence="3" id="KW-0731">Sigma factor</keyword>
<dbReference type="InterPro" id="IPR013249">
    <property type="entry name" value="RNA_pol_sigma70_r4_t2"/>
</dbReference>
<evidence type="ECO:0000259" key="5">
    <source>
        <dbReference type="Pfam" id="PF04542"/>
    </source>
</evidence>
<feature type="domain" description="RNA polymerase sigma factor 70 region 4 type 2" evidence="6">
    <location>
        <begin position="131"/>
        <end position="181"/>
    </location>
</feature>
<dbReference type="GO" id="GO:0006352">
    <property type="term" value="P:DNA-templated transcription initiation"/>
    <property type="evidence" value="ECO:0007669"/>
    <property type="project" value="InterPro"/>
</dbReference>
<dbReference type="InterPro" id="IPR013324">
    <property type="entry name" value="RNA_pol_sigma_r3/r4-like"/>
</dbReference>
<dbReference type="InterPro" id="IPR014327">
    <property type="entry name" value="RNA_pol_sigma70_bacteroid"/>
</dbReference>
<proteinExistence type="inferred from homology"/>
<feature type="domain" description="RNA polymerase sigma-70 region 2" evidence="5">
    <location>
        <begin position="34"/>
        <end position="99"/>
    </location>
</feature>
<evidence type="ECO:0000256" key="2">
    <source>
        <dbReference type="ARBA" id="ARBA00023015"/>
    </source>
</evidence>
<dbReference type="InterPro" id="IPR014284">
    <property type="entry name" value="RNA_pol_sigma-70_dom"/>
</dbReference>
<evidence type="ECO:0000256" key="4">
    <source>
        <dbReference type="ARBA" id="ARBA00023163"/>
    </source>
</evidence>
<evidence type="ECO:0008006" key="8">
    <source>
        <dbReference type="Google" id="ProtNLM"/>
    </source>
</evidence>
<dbReference type="NCBIfam" id="TIGR02937">
    <property type="entry name" value="sigma70-ECF"/>
    <property type="match status" value="1"/>
</dbReference>
<dbReference type="RefSeq" id="WP_296946467.1">
    <property type="nucleotide sequence ID" value="NZ_LT599021.1"/>
</dbReference>
<name>A0A212IYH0_9BACT</name>
<sequence length="199" mass="23668">MSLKLHARIDQQMDDSDLFFLIQKSNKEAFTIVYNRYHKQLYLLAYTYLKDRDMSEDAIQHVFSKLWEFRKDIKIKVSLKNFLYTITKNYILNQIRDNNTAIKKNYELALSVESYEDNLLDIIEQKELMKLFRKALEMLPLQKRQVCLLKMEGDLSNQEIADKMQISIHTVKTHYAQSIKLLRAHLGKMLISILFIILS</sequence>
<dbReference type="Gene3D" id="1.10.1740.10">
    <property type="match status" value="1"/>
</dbReference>
<dbReference type="GO" id="GO:0003677">
    <property type="term" value="F:DNA binding"/>
    <property type="evidence" value="ECO:0007669"/>
    <property type="project" value="InterPro"/>
</dbReference>
<dbReference type="GO" id="GO:0016987">
    <property type="term" value="F:sigma factor activity"/>
    <property type="evidence" value="ECO:0007669"/>
    <property type="project" value="UniProtKB-KW"/>
</dbReference>
<dbReference type="AlphaFoldDB" id="A0A212IYH0"/>
<reference evidence="7" key="1">
    <citation type="submission" date="2016-04" db="EMBL/GenBank/DDBJ databases">
        <authorList>
            <person name="Evans L.H."/>
            <person name="Alamgir A."/>
            <person name="Owens N."/>
            <person name="Weber N.D."/>
            <person name="Virtaneva K."/>
            <person name="Barbian K."/>
            <person name="Babar A."/>
            <person name="Rosenke K."/>
        </authorList>
    </citation>
    <scope>NUCLEOTIDE SEQUENCE</scope>
    <source>
        <strain evidence="7">86-2</strain>
    </source>
</reference>
<keyword evidence="2" id="KW-0805">Transcription regulation</keyword>
<dbReference type="EMBL" id="FLUL01000001">
    <property type="protein sequence ID" value="SBV92241.1"/>
    <property type="molecule type" value="Genomic_DNA"/>
</dbReference>
<gene>
    <name evidence="7" type="ORF">KL86DYS2_10329</name>
</gene>
<dbReference type="PANTHER" id="PTHR43133:SF46">
    <property type="entry name" value="RNA POLYMERASE SIGMA-70 FACTOR ECF SUBFAMILY"/>
    <property type="match status" value="1"/>
</dbReference>
<keyword evidence="4" id="KW-0804">Transcription</keyword>
<protein>
    <recommendedName>
        <fullName evidence="8">RNA polymerase sigma-70 factor</fullName>
    </recommendedName>
</protein>
<organism evidence="7">
    <name type="scientific">uncultured Dysgonomonas sp</name>
    <dbReference type="NCBI Taxonomy" id="206096"/>
    <lineage>
        <taxon>Bacteria</taxon>
        <taxon>Pseudomonadati</taxon>
        <taxon>Bacteroidota</taxon>
        <taxon>Bacteroidia</taxon>
        <taxon>Bacteroidales</taxon>
        <taxon>Dysgonomonadaceae</taxon>
        <taxon>Dysgonomonas</taxon>
        <taxon>environmental samples</taxon>
    </lineage>
</organism>
<dbReference type="InterPro" id="IPR039425">
    <property type="entry name" value="RNA_pol_sigma-70-like"/>
</dbReference>